<evidence type="ECO:0000256" key="2">
    <source>
        <dbReference type="ARBA" id="ARBA00023203"/>
    </source>
</evidence>
<name>A0ABN7SQC5_OIKDI</name>
<dbReference type="PANTHER" id="PTHR19961">
    <property type="entry name" value="FIMBRIN/PLASTIN"/>
    <property type="match status" value="1"/>
</dbReference>
<gene>
    <name evidence="5" type="ORF">OKIOD_LOCUS9809</name>
</gene>
<dbReference type="Gene3D" id="1.10.238.10">
    <property type="entry name" value="EF-hand"/>
    <property type="match status" value="1"/>
</dbReference>
<dbReference type="InterPro" id="IPR011992">
    <property type="entry name" value="EF-hand-dom_pair"/>
</dbReference>
<dbReference type="PROSITE" id="PS50021">
    <property type="entry name" value="CH"/>
    <property type="match status" value="4"/>
</dbReference>
<keyword evidence="2" id="KW-0009">Actin-binding</keyword>
<dbReference type="SMART" id="SM00033">
    <property type="entry name" value="CH"/>
    <property type="match status" value="4"/>
</dbReference>
<dbReference type="SUPFAM" id="SSF47473">
    <property type="entry name" value="EF-hand"/>
    <property type="match status" value="1"/>
</dbReference>
<reference evidence="5 6" key="1">
    <citation type="submission" date="2021-04" db="EMBL/GenBank/DDBJ databases">
        <authorList>
            <person name="Bliznina A."/>
        </authorList>
    </citation>
    <scope>NUCLEOTIDE SEQUENCE [LARGE SCALE GENOMIC DNA]</scope>
</reference>
<sequence>MEENLISIEEYAQKIENELREIANFSDDENKKIANSFAKFDTQQLGTIDKCLLVNVIKESEIKIPKKRARELSISLQTKLHGEVSLDEFVALAKSVASTGSIDSSLLKRADHTLPKGHLNLGTISDGTVEKVKSSREEGKMKRAPSCEFLDSVDEMERNPILLFKMSDYAQKLFDELVSLGISEEDRVTIAGGFSEQDTDKTGQVPENYLDGLFKSCLRELPGYEIRRIMEARGDDQGKSLTILSFAEIFMAEKKSDVCNQFKSSVKQAKGLINKKNHEVEISEKQTESYLASHAYSLAERRAFSTWINQHLSSDQDCRRHLPLEVETEALFKCVSDGIILCKAINCAKPGTVDERVMNKSENMNIFQKAENIILGLNSALALGCKVVNIRPDDIKTGVPHLVLGLLWQIIRHSLLSKISLAKNIDIAALLRPGENIKSLDEMNPEQILMRWVNHHLHNSADNDDEAAKILRNKGLKENGEFVGNFGSDLSNSVAFINLLEQISPSNSTKNLAAKVIKIADKRARAASMLEMAKAIGMNPILTPDDIVNGNEKLNLAFLAALFNKHSGLSKADIAQEVLDELDLENLEELENLVEEETREEETYRNWVNSLGLQPFSKMMPSTVSRLYSDLRDGLYLLKIEDEIKPGAVNWSRVHKSYDKWQRHMRCMENCAYAVDVGTKKLNYSLVGINGANIYEMDRTRTLAILWQLMRSYMTKVLSSMDGEIRDNEIMQWCNDTLGKHQKESRVNSFKDKDLAFAVIDLCDVISPRSVDYNMVAKSIASDGFMAPDERLQNAQLAINLSRKIGAKIYASPMDLVEGKQKMILTIFVGLMSRSFEKAEQGNILPV</sequence>
<dbReference type="InterPro" id="IPR039959">
    <property type="entry name" value="Fimbrin/Plastin"/>
</dbReference>
<dbReference type="InterPro" id="IPR001715">
    <property type="entry name" value="CH_dom"/>
</dbReference>
<feature type="domain" description="Calponin-homology (CH)" evidence="4">
    <location>
        <begin position="724"/>
        <end position="836"/>
    </location>
</feature>
<feature type="domain" description="Calponin-homology (CH)" evidence="4">
    <location>
        <begin position="598"/>
        <end position="714"/>
    </location>
</feature>
<dbReference type="SUPFAM" id="SSF47576">
    <property type="entry name" value="Calponin-homology domain, CH-domain"/>
    <property type="match status" value="1"/>
</dbReference>
<evidence type="ECO:0000313" key="5">
    <source>
        <dbReference type="EMBL" id="CAG5104009.1"/>
    </source>
</evidence>
<dbReference type="PROSITE" id="PS00019">
    <property type="entry name" value="ACTININ_1"/>
    <property type="match status" value="1"/>
</dbReference>
<dbReference type="Pfam" id="PF00307">
    <property type="entry name" value="CH"/>
    <property type="match status" value="4"/>
</dbReference>
<dbReference type="Proteomes" id="UP001158576">
    <property type="component" value="Chromosome 1"/>
</dbReference>
<evidence type="ECO:0000256" key="1">
    <source>
        <dbReference type="ARBA" id="ARBA00022737"/>
    </source>
</evidence>
<proteinExistence type="predicted"/>
<dbReference type="PANTHER" id="PTHR19961:SF18">
    <property type="entry name" value="FI19014P1"/>
    <property type="match status" value="1"/>
</dbReference>
<evidence type="ECO:0000313" key="6">
    <source>
        <dbReference type="Proteomes" id="UP001158576"/>
    </source>
</evidence>
<protein>
    <submittedName>
        <fullName evidence="5">Oidioi.mRNA.OKI2018_I69.chr1.g1044.t1.cds</fullName>
    </submittedName>
</protein>
<evidence type="ECO:0000259" key="4">
    <source>
        <dbReference type="PROSITE" id="PS50021"/>
    </source>
</evidence>
<evidence type="ECO:0000256" key="3">
    <source>
        <dbReference type="SAM" id="Coils"/>
    </source>
</evidence>
<dbReference type="EMBL" id="OU015566">
    <property type="protein sequence ID" value="CAG5104009.1"/>
    <property type="molecule type" value="Genomic_DNA"/>
</dbReference>
<keyword evidence="3" id="KW-0175">Coiled coil</keyword>
<dbReference type="InterPro" id="IPR036872">
    <property type="entry name" value="CH_dom_sf"/>
</dbReference>
<keyword evidence="1" id="KW-0677">Repeat</keyword>
<keyword evidence="6" id="KW-1185">Reference proteome</keyword>
<organism evidence="5 6">
    <name type="scientific">Oikopleura dioica</name>
    <name type="common">Tunicate</name>
    <dbReference type="NCBI Taxonomy" id="34765"/>
    <lineage>
        <taxon>Eukaryota</taxon>
        <taxon>Metazoa</taxon>
        <taxon>Chordata</taxon>
        <taxon>Tunicata</taxon>
        <taxon>Appendicularia</taxon>
        <taxon>Copelata</taxon>
        <taxon>Oikopleuridae</taxon>
        <taxon>Oikopleura</taxon>
    </lineage>
</organism>
<feature type="coiled-coil region" evidence="3">
    <location>
        <begin position="579"/>
        <end position="607"/>
    </location>
</feature>
<accession>A0ABN7SQC5</accession>
<dbReference type="Gene3D" id="1.10.418.10">
    <property type="entry name" value="Calponin-like domain"/>
    <property type="match status" value="4"/>
</dbReference>
<dbReference type="CDD" id="cd21218">
    <property type="entry name" value="CH_PLS_FIM_rpt2"/>
    <property type="match status" value="1"/>
</dbReference>
<feature type="domain" description="Calponin-homology (CH)" evidence="4">
    <location>
        <begin position="298"/>
        <end position="415"/>
    </location>
</feature>
<feature type="domain" description="Calponin-homology (CH)" evidence="4">
    <location>
        <begin position="443"/>
        <end position="567"/>
    </location>
</feature>
<dbReference type="InterPro" id="IPR001589">
    <property type="entry name" value="Actinin_actin-bd_CS"/>
</dbReference>